<reference evidence="1 2" key="1">
    <citation type="submission" date="2016-11" db="EMBL/GenBank/DDBJ databases">
        <authorList>
            <person name="Jaros S."/>
            <person name="Januszkiewicz K."/>
            <person name="Wedrychowicz H."/>
        </authorList>
    </citation>
    <scope>NUCLEOTIDE SEQUENCE [LARGE SCALE GENOMIC DNA]</scope>
    <source>
        <strain evidence="1 2">DSM 44666</strain>
    </source>
</reference>
<sequence length="181" mass="21167">MDLKKVLMLILLFCAIVITASVVYGVILFANSQEQDQQLKHQQQIKQKQVEMKQVQVEKEIEKEKEQVIAYFEKSEQWESKISNASYAKDSEEMKMVIDEMDKYPVPKPVLVQYHDPLKQIAINSIEPIEKYNQTVGLIGNGSREVAYNYGWSLGRLRRLGEEYQALMEVKKIVKNKYYNQ</sequence>
<accession>A0A1M4ZRH3</accession>
<gene>
    <name evidence="1" type="ORF">SAMN05444392_11064</name>
</gene>
<organism evidence="1 2">
    <name type="scientific">Seinonella peptonophila</name>
    <dbReference type="NCBI Taxonomy" id="112248"/>
    <lineage>
        <taxon>Bacteria</taxon>
        <taxon>Bacillati</taxon>
        <taxon>Bacillota</taxon>
        <taxon>Bacilli</taxon>
        <taxon>Bacillales</taxon>
        <taxon>Thermoactinomycetaceae</taxon>
        <taxon>Seinonella</taxon>
    </lineage>
</organism>
<protein>
    <submittedName>
        <fullName evidence="1">Uncharacterized protein</fullName>
    </submittedName>
</protein>
<evidence type="ECO:0000313" key="1">
    <source>
        <dbReference type="EMBL" id="SHF20407.1"/>
    </source>
</evidence>
<dbReference type="Proteomes" id="UP000184476">
    <property type="component" value="Unassembled WGS sequence"/>
</dbReference>
<dbReference type="AlphaFoldDB" id="A0A1M4ZRH3"/>
<evidence type="ECO:0000313" key="2">
    <source>
        <dbReference type="Proteomes" id="UP000184476"/>
    </source>
</evidence>
<dbReference type="RefSeq" id="WP_073156006.1">
    <property type="nucleotide sequence ID" value="NZ_FQVL01000010.1"/>
</dbReference>
<proteinExistence type="predicted"/>
<name>A0A1M4ZRH3_9BACL</name>
<keyword evidence="2" id="KW-1185">Reference proteome</keyword>
<dbReference type="EMBL" id="FQVL01000010">
    <property type="protein sequence ID" value="SHF20407.1"/>
    <property type="molecule type" value="Genomic_DNA"/>
</dbReference>